<evidence type="ECO:0000256" key="3">
    <source>
        <dbReference type="ARBA" id="ARBA00008169"/>
    </source>
</evidence>
<comment type="similarity">
    <text evidence="3">Belongs to the anamorsin family.</text>
</comment>
<evidence type="ECO:0000256" key="9">
    <source>
        <dbReference type="ARBA" id="ARBA00023128"/>
    </source>
</evidence>
<evidence type="ECO:0000256" key="5">
    <source>
        <dbReference type="ARBA" id="ARBA00022490"/>
    </source>
</evidence>
<keyword evidence="7" id="KW-0408">Iron</keyword>
<keyword evidence="5" id="KW-0963">Cytoplasm</keyword>
<comment type="caution">
    <text evidence="11">The sequence shown here is derived from an EMBL/GenBank/DDBJ whole genome shotgun (WGS) entry which is preliminary data.</text>
</comment>
<accession>A0ABQ7I1D7</accession>
<evidence type="ECO:0000256" key="2">
    <source>
        <dbReference type="ARBA" id="ARBA00004496"/>
    </source>
</evidence>
<name>A0ABQ7I1D7_9MICR</name>
<sequence>MTEINFTPKMDLQELLKKALHKPEQINEDELIDEQEIITHKAPKTTKKRQCANCNCGRKDEKNEFKSECGSCYLGDAFRCSGCPYRGYPAFKKGEEVFFNDLNSDI</sequence>
<dbReference type="InterPro" id="IPR007785">
    <property type="entry name" value="Anamorsin"/>
</dbReference>
<dbReference type="InterPro" id="IPR046408">
    <property type="entry name" value="CIAPIN1"/>
</dbReference>
<evidence type="ECO:0000259" key="10">
    <source>
        <dbReference type="Pfam" id="PF05093"/>
    </source>
</evidence>
<evidence type="ECO:0000256" key="7">
    <source>
        <dbReference type="ARBA" id="ARBA00023004"/>
    </source>
</evidence>
<dbReference type="PANTHER" id="PTHR13273">
    <property type="entry name" value="ANAMORSIN"/>
    <property type="match status" value="1"/>
</dbReference>
<dbReference type="Proteomes" id="UP001516464">
    <property type="component" value="Unassembled WGS sequence"/>
</dbReference>
<dbReference type="Pfam" id="PF05093">
    <property type="entry name" value="CIAPIN1"/>
    <property type="match status" value="1"/>
</dbReference>
<proteinExistence type="inferred from homology"/>
<reference evidence="11 12" key="1">
    <citation type="submission" date="2019-01" db="EMBL/GenBank/DDBJ databases">
        <title>Genomes sequencing and comparative genomics of infectious freshwater microsporidia, Cucumispora dikerogammari and Thelohania contejeani.</title>
        <authorList>
            <person name="Cormier A."/>
            <person name="Giraud I."/>
            <person name="Wattier R."/>
            <person name="Teixeira M."/>
            <person name="Grandjean F."/>
            <person name="Rigaud T."/>
            <person name="Cordaux R."/>
        </authorList>
    </citation>
    <scope>NUCLEOTIDE SEQUENCE [LARGE SCALE GENOMIC DNA]</scope>
    <source>
        <strain evidence="11">T1</strain>
        <tissue evidence="11">Spores</tissue>
    </source>
</reference>
<evidence type="ECO:0000256" key="8">
    <source>
        <dbReference type="ARBA" id="ARBA00023014"/>
    </source>
</evidence>
<keyword evidence="8" id="KW-0411">Iron-sulfur</keyword>
<gene>
    <name evidence="11" type="ORF">TCON_0629</name>
</gene>
<evidence type="ECO:0000256" key="6">
    <source>
        <dbReference type="ARBA" id="ARBA00022723"/>
    </source>
</evidence>
<comment type="cofactor">
    <cofactor evidence="1">
        <name>[4Fe-4S] cluster</name>
        <dbReference type="ChEBI" id="CHEBI:49883"/>
    </cofactor>
</comment>
<keyword evidence="6" id="KW-0479">Metal-binding</keyword>
<dbReference type="PANTHER" id="PTHR13273:SF14">
    <property type="entry name" value="ANAMORSIN"/>
    <property type="match status" value="1"/>
</dbReference>
<keyword evidence="4" id="KW-0004">4Fe-4S</keyword>
<feature type="domain" description="Anamorsin C-terminal" evidence="10">
    <location>
        <begin position="65"/>
        <end position="97"/>
    </location>
</feature>
<dbReference type="EMBL" id="SBIQ01000025">
    <property type="protein sequence ID" value="KAF7684184.1"/>
    <property type="molecule type" value="Genomic_DNA"/>
</dbReference>
<evidence type="ECO:0000313" key="12">
    <source>
        <dbReference type="Proteomes" id="UP001516464"/>
    </source>
</evidence>
<organism evidence="11 12">
    <name type="scientific">Astathelohania contejeani</name>
    <dbReference type="NCBI Taxonomy" id="164912"/>
    <lineage>
        <taxon>Eukaryota</taxon>
        <taxon>Fungi</taxon>
        <taxon>Fungi incertae sedis</taxon>
        <taxon>Microsporidia</taxon>
        <taxon>Astathelohaniidae</taxon>
        <taxon>Astathelohania</taxon>
    </lineage>
</organism>
<protein>
    <submittedName>
        <fullName evidence="11">Anamorsin like protein 1</fullName>
    </submittedName>
</protein>
<evidence type="ECO:0000256" key="1">
    <source>
        <dbReference type="ARBA" id="ARBA00001966"/>
    </source>
</evidence>
<keyword evidence="12" id="KW-1185">Reference proteome</keyword>
<comment type="subcellular location">
    <subcellularLocation>
        <location evidence="2">Cytoplasm</location>
    </subcellularLocation>
</comment>
<keyword evidence="9" id="KW-0496">Mitochondrion</keyword>
<evidence type="ECO:0000256" key="4">
    <source>
        <dbReference type="ARBA" id="ARBA00022485"/>
    </source>
</evidence>
<evidence type="ECO:0000313" key="11">
    <source>
        <dbReference type="EMBL" id="KAF7684184.1"/>
    </source>
</evidence>